<gene>
    <name evidence="1" type="ORF">EHT25_05045</name>
</gene>
<proteinExistence type="predicted"/>
<protein>
    <recommendedName>
        <fullName evidence="3">DUF4177 domain-containing protein</fullName>
    </recommendedName>
</protein>
<organism evidence="1 2">
    <name type="scientific">Larkinella rosea</name>
    <dbReference type="NCBI Taxonomy" id="2025312"/>
    <lineage>
        <taxon>Bacteria</taxon>
        <taxon>Pseudomonadati</taxon>
        <taxon>Bacteroidota</taxon>
        <taxon>Cytophagia</taxon>
        <taxon>Cytophagales</taxon>
        <taxon>Spirosomataceae</taxon>
        <taxon>Larkinella</taxon>
    </lineage>
</organism>
<keyword evidence="2" id="KW-1185">Reference proteome</keyword>
<accession>A0A3P1C1N2</accession>
<dbReference type="OrthoDB" id="9848638at2"/>
<sequence length="92" mass="10346">MATEYQIVTLVQNAQPNPEGKYDPIHWEQDNDIADMLSNGYKPEQITTTSGEKGLITLTILFSRPVQTASPQMSGRDQVTLDRFAQKAERGY</sequence>
<dbReference type="Proteomes" id="UP000271925">
    <property type="component" value="Unassembled WGS sequence"/>
</dbReference>
<evidence type="ECO:0008006" key="3">
    <source>
        <dbReference type="Google" id="ProtNLM"/>
    </source>
</evidence>
<comment type="caution">
    <text evidence="1">The sequence shown here is derived from an EMBL/GenBank/DDBJ whole genome shotgun (WGS) entry which is preliminary data.</text>
</comment>
<reference evidence="1 2" key="1">
    <citation type="submission" date="2018-11" db="EMBL/GenBank/DDBJ databases">
        <authorList>
            <person name="Zhou Z."/>
            <person name="Wang G."/>
        </authorList>
    </citation>
    <scope>NUCLEOTIDE SEQUENCE [LARGE SCALE GENOMIC DNA]</scope>
    <source>
        <strain evidence="1 2">KCTC52004</strain>
    </source>
</reference>
<evidence type="ECO:0000313" key="2">
    <source>
        <dbReference type="Proteomes" id="UP000271925"/>
    </source>
</evidence>
<name>A0A3P1C1N2_9BACT</name>
<dbReference type="EMBL" id="RQJO01000007">
    <property type="protein sequence ID" value="RRB07149.1"/>
    <property type="molecule type" value="Genomic_DNA"/>
</dbReference>
<dbReference type="RefSeq" id="WP_124871561.1">
    <property type="nucleotide sequence ID" value="NZ_RQJO01000007.1"/>
</dbReference>
<dbReference type="AlphaFoldDB" id="A0A3P1C1N2"/>
<evidence type="ECO:0000313" key="1">
    <source>
        <dbReference type="EMBL" id="RRB07149.1"/>
    </source>
</evidence>